<feature type="compositionally biased region" description="Polar residues" evidence="1">
    <location>
        <begin position="139"/>
        <end position="155"/>
    </location>
</feature>
<gene>
    <name evidence="2" type="ORF">AMORRO_LOCUS12105</name>
</gene>
<keyword evidence="3" id="KW-1185">Reference proteome</keyword>
<accession>A0A9N9N4P0</accession>
<dbReference type="Proteomes" id="UP000789342">
    <property type="component" value="Unassembled WGS sequence"/>
</dbReference>
<dbReference type="EMBL" id="CAJVPV010016932">
    <property type="protein sequence ID" value="CAG8700539.1"/>
    <property type="molecule type" value="Genomic_DNA"/>
</dbReference>
<name>A0A9N9N4P0_9GLOM</name>
<sequence length="190" mass="21984">MDEDRNEHYEYFAQKPSKWDIIEFLEQCDLEPYGKKVDRYIRCLRCIARGEQKKRKEKAEELLRRYSKIHSVLDHSRPFAFFATAESQNQCWSTDDPCWAQITLQSGNKPDQQRVKDWEKTRKSSKISGGSSVHIHHSTLSGSNLSITGNGSTKATTKRKREGLRERKVISYAESSTDKSSDSNCEESRS</sequence>
<evidence type="ECO:0000256" key="1">
    <source>
        <dbReference type="SAM" id="MobiDB-lite"/>
    </source>
</evidence>
<protein>
    <submittedName>
        <fullName evidence="2">11976_t:CDS:1</fullName>
    </submittedName>
</protein>
<feature type="compositionally biased region" description="Basic and acidic residues" evidence="1">
    <location>
        <begin position="111"/>
        <end position="122"/>
    </location>
</feature>
<reference evidence="2" key="1">
    <citation type="submission" date="2021-06" db="EMBL/GenBank/DDBJ databases">
        <authorList>
            <person name="Kallberg Y."/>
            <person name="Tangrot J."/>
            <person name="Rosling A."/>
        </authorList>
    </citation>
    <scope>NUCLEOTIDE SEQUENCE</scope>
    <source>
        <strain evidence="2">CL551</strain>
    </source>
</reference>
<comment type="caution">
    <text evidence="2">The sequence shown here is derived from an EMBL/GenBank/DDBJ whole genome shotgun (WGS) entry which is preliminary data.</text>
</comment>
<organism evidence="2 3">
    <name type="scientific">Acaulospora morrowiae</name>
    <dbReference type="NCBI Taxonomy" id="94023"/>
    <lineage>
        <taxon>Eukaryota</taxon>
        <taxon>Fungi</taxon>
        <taxon>Fungi incertae sedis</taxon>
        <taxon>Mucoromycota</taxon>
        <taxon>Glomeromycotina</taxon>
        <taxon>Glomeromycetes</taxon>
        <taxon>Diversisporales</taxon>
        <taxon>Acaulosporaceae</taxon>
        <taxon>Acaulospora</taxon>
    </lineage>
</organism>
<evidence type="ECO:0000313" key="3">
    <source>
        <dbReference type="Proteomes" id="UP000789342"/>
    </source>
</evidence>
<proteinExistence type="predicted"/>
<feature type="compositionally biased region" description="Basic and acidic residues" evidence="1">
    <location>
        <begin position="176"/>
        <end position="190"/>
    </location>
</feature>
<feature type="region of interest" description="Disordered" evidence="1">
    <location>
        <begin position="110"/>
        <end position="190"/>
    </location>
</feature>
<feature type="non-terminal residue" evidence="2">
    <location>
        <position position="190"/>
    </location>
</feature>
<evidence type="ECO:0000313" key="2">
    <source>
        <dbReference type="EMBL" id="CAG8700539.1"/>
    </source>
</evidence>
<dbReference type="OrthoDB" id="2440813at2759"/>
<dbReference type="AlphaFoldDB" id="A0A9N9N4P0"/>